<gene>
    <name evidence="2" type="ORF">LLUT_LOCUS13764</name>
</gene>
<keyword evidence="3" id="KW-1185">Reference proteome</keyword>
<comment type="caution">
    <text evidence="2">The sequence shown here is derived from an EMBL/GenBank/DDBJ whole genome shotgun (WGS) entry which is preliminary data.</text>
</comment>
<dbReference type="GO" id="GO:0030295">
    <property type="term" value="F:protein kinase activator activity"/>
    <property type="evidence" value="ECO:0007669"/>
    <property type="project" value="TreeGrafter"/>
</dbReference>
<organism evidence="2 3">
    <name type="scientific">Lupinus luteus</name>
    <name type="common">European yellow lupine</name>
    <dbReference type="NCBI Taxonomy" id="3873"/>
    <lineage>
        <taxon>Eukaryota</taxon>
        <taxon>Viridiplantae</taxon>
        <taxon>Streptophyta</taxon>
        <taxon>Embryophyta</taxon>
        <taxon>Tracheophyta</taxon>
        <taxon>Spermatophyta</taxon>
        <taxon>Magnoliopsida</taxon>
        <taxon>eudicotyledons</taxon>
        <taxon>Gunneridae</taxon>
        <taxon>Pentapetalae</taxon>
        <taxon>rosids</taxon>
        <taxon>fabids</taxon>
        <taxon>Fabales</taxon>
        <taxon>Fabaceae</taxon>
        <taxon>Papilionoideae</taxon>
        <taxon>50 kb inversion clade</taxon>
        <taxon>genistoids sensu lato</taxon>
        <taxon>core genistoids</taxon>
        <taxon>Genisteae</taxon>
        <taxon>Lupinus</taxon>
    </lineage>
</organism>
<dbReference type="Pfam" id="PF12214">
    <property type="entry name" value="TPX2_importin"/>
    <property type="match status" value="1"/>
</dbReference>
<protein>
    <recommendedName>
        <fullName evidence="1">TPX2 central domain-containing protein</fullName>
    </recommendedName>
</protein>
<dbReference type="InterPro" id="IPR027330">
    <property type="entry name" value="TPX2_central_dom"/>
</dbReference>
<dbReference type="InterPro" id="IPR009675">
    <property type="entry name" value="TPX2_fam"/>
</dbReference>
<feature type="domain" description="TPX2 central" evidence="1">
    <location>
        <begin position="223"/>
        <end position="389"/>
    </location>
</feature>
<evidence type="ECO:0000259" key="1">
    <source>
        <dbReference type="Pfam" id="PF12214"/>
    </source>
</evidence>
<proteinExistence type="predicted"/>
<accession>A0AAV1WUL0</accession>
<dbReference type="GO" id="GO:0060236">
    <property type="term" value="P:regulation of mitotic spindle organization"/>
    <property type="evidence" value="ECO:0007669"/>
    <property type="project" value="InterPro"/>
</dbReference>
<dbReference type="GO" id="GO:0090307">
    <property type="term" value="P:mitotic spindle assembly"/>
    <property type="evidence" value="ECO:0007669"/>
    <property type="project" value="TreeGrafter"/>
</dbReference>
<dbReference type="EMBL" id="CAXHTB010000009">
    <property type="protein sequence ID" value="CAL0312704.1"/>
    <property type="molecule type" value="Genomic_DNA"/>
</dbReference>
<dbReference type="Proteomes" id="UP001497480">
    <property type="component" value="Unassembled WGS sequence"/>
</dbReference>
<sequence length="466" mass="51752">MGGIVFFTLAKWVQFHSHLLFKAFVTRLMMTEELSLDSVSDSSNLNNAKYNTSKVADFGGDDEKSSVLLGAKFSNKYFENNGSKALGGKIKGMLNGILKNVAMQPVQVPTGLTVWSKKVRDSLSSKAKSAVRKGSTLMKPTASQLAKQNRPLKSVGSRFPKLPSQNEMNLSISSEVETQATKRQKLEGGLLCKANDVKQQTNFLHKAPKRAIMAAQNFACSKLRLTVPREPDLRTAHRAQRIRSKDVADAEHVTMAVPRFKARPLNRKILDAPSTPIPKRSTPQLPEFQEFHLKTEERAMQQAFATSPPSLHCNDSDKGLDKHAVVSVLDNRIRDLRRPSAMSAPKYDGLSFTHNFKTRPLNKTILKSKEDIGVINKKQETTEPMELNFYTEKGVQYNPPIELFSKLSLTSKVQPNNGSHLKPPQHSGMFRKEKPLLFGAKQIHHGNGGCISEAARLSATRGLGIR</sequence>
<dbReference type="GO" id="GO:0005880">
    <property type="term" value="C:nuclear microtubule"/>
    <property type="evidence" value="ECO:0007669"/>
    <property type="project" value="TreeGrafter"/>
</dbReference>
<dbReference type="GO" id="GO:0005819">
    <property type="term" value="C:spindle"/>
    <property type="evidence" value="ECO:0007669"/>
    <property type="project" value="InterPro"/>
</dbReference>
<evidence type="ECO:0000313" key="2">
    <source>
        <dbReference type="EMBL" id="CAL0312704.1"/>
    </source>
</evidence>
<dbReference type="GO" id="GO:0008017">
    <property type="term" value="F:microtubule binding"/>
    <property type="evidence" value="ECO:0007669"/>
    <property type="project" value="TreeGrafter"/>
</dbReference>
<dbReference type="PANTHER" id="PTHR14326">
    <property type="entry name" value="TARGETING PROTEIN FOR XKLP2"/>
    <property type="match status" value="1"/>
</dbReference>
<reference evidence="2 3" key="1">
    <citation type="submission" date="2024-03" db="EMBL/GenBank/DDBJ databases">
        <authorList>
            <person name="Martinez-Hernandez J."/>
        </authorList>
    </citation>
    <scope>NUCLEOTIDE SEQUENCE [LARGE SCALE GENOMIC DNA]</scope>
</reference>
<evidence type="ECO:0000313" key="3">
    <source>
        <dbReference type="Proteomes" id="UP001497480"/>
    </source>
</evidence>
<name>A0AAV1WUL0_LUPLU</name>
<dbReference type="AlphaFoldDB" id="A0AAV1WUL0"/>
<dbReference type="PANTHER" id="PTHR14326:SF63">
    <property type="entry name" value="CELL CYCLE REGULATED MICROTUBULE-ASSOCIATED PROTEIN"/>
    <property type="match status" value="1"/>
</dbReference>